<dbReference type="SUPFAM" id="SSF63748">
    <property type="entry name" value="Tudor/PWWP/MBT"/>
    <property type="match status" value="3"/>
</dbReference>
<organism evidence="3 4">
    <name type="scientific">Frankliniella fusca</name>
    <dbReference type="NCBI Taxonomy" id="407009"/>
    <lineage>
        <taxon>Eukaryota</taxon>
        <taxon>Metazoa</taxon>
        <taxon>Ecdysozoa</taxon>
        <taxon>Arthropoda</taxon>
        <taxon>Hexapoda</taxon>
        <taxon>Insecta</taxon>
        <taxon>Pterygota</taxon>
        <taxon>Neoptera</taxon>
        <taxon>Paraneoptera</taxon>
        <taxon>Thysanoptera</taxon>
        <taxon>Terebrantia</taxon>
        <taxon>Thripoidea</taxon>
        <taxon>Thripidae</taxon>
        <taxon>Frankliniella</taxon>
    </lineage>
</organism>
<dbReference type="Proteomes" id="UP001219518">
    <property type="component" value="Unassembled WGS sequence"/>
</dbReference>
<protein>
    <submittedName>
        <fullName evidence="3">Tudor domain-containing protein 7</fullName>
    </submittedName>
</protein>
<dbReference type="GO" id="GO:0005737">
    <property type="term" value="C:cytoplasm"/>
    <property type="evidence" value="ECO:0007669"/>
    <property type="project" value="UniProtKB-ARBA"/>
</dbReference>
<feature type="region of interest" description="Disordered" evidence="1">
    <location>
        <begin position="226"/>
        <end position="254"/>
    </location>
</feature>
<feature type="compositionally biased region" description="Low complexity" evidence="1">
    <location>
        <begin position="226"/>
        <end position="240"/>
    </location>
</feature>
<feature type="domain" description="Tudor" evidence="2">
    <location>
        <begin position="1050"/>
        <end position="1109"/>
    </location>
</feature>
<dbReference type="InterPro" id="IPR035437">
    <property type="entry name" value="SNase_OB-fold_sf"/>
</dbReference>
<evidence type="ECO:0000259" key="2">
    <source>
        <dbReference type="PROSITE" id="PS50304"/>
    </source>
</evidence>
<dbReference type="InterPro" id="IPR050621">
    <property type="entry name" value="Tudor_domain_containing"/>
</dbReference>
<reference evidence="3" key="1">
    <citation type="submission" date="2021-07" db="EMBL/GenBank/DDBJ databases">
        <authorList>
            <person name="Catto M.A."/>
            <person name="Jacobson A."/>
            <person name="Kennedy G."/>
            <person name="Labadie P."/>
            <person name="Hunt B.G."/>
            <person name="Srinivasan R."/>
        </authorList>
    </citation>
    <scope>NUCLEOTIDE SEQUENCE</scope>
    <source>
        <strain evidence="3">PL_HMW_Pooled</strain>
        <tissue evidence="3">Head</tissue>
    </source>
</reference>
<accession>A0AAE1LVX8</accession>
<feature type="compositionally biased region" description="Basic residues" evidence="1">
    <location>
        <begin position="88"/>
        <end position="112"/>
    </location>
</feature>
<evidence type="ECO:0000313" key="4">
    <source>
        <dbReference type="Proteomes" id="UP001219518"/>
    </source>
</evidence>
<reference evidence="3" key="2">
    <citation type="journal article" date="2023" name="BMC Genomics">
        <title>Pest status, molecular evolution, and epigenetic factors derived from the genome assembly of Frankliniella fusca, a thysanopteran phytovirus vector.</title>
        <authorList>
            <person name="Catto M.A."/>
            <person name="Labadie P.E."/>
            <person name="Jacobson A.L."/>
            <person name="Kennedy G.G."/>
            <person name="Srinivasan R."/>
            <person name="Hunt B.G."/>
        </authorList>
    </citation>
    <scope>NUCLEOTIDE SEQUENCE</scope>
    <source>
        <strain evidence="3">PL_HMW_Pooled</strain>
    </source>
</reference>
<dbReference type="Gene3D" id="2.40.50.90">
    <property type="match status" value="2"/>
</dbReference>
<proteinExistence type="predicted"/>
<comment type="caution">
    <text evidence="3">The sequence shown here is derived from an EMBL/GenBank/DDBJ whole genome shotgun (WGS) entry which is preliminary data.</text>
</comment>
<dbReference type="InterPro" id="IPR041966">
    <property type="entry name" value="LOTUS-like"/>
</dbReference>
<dbReference type="Gene3D" id="3.30.420.610">
    <property type="entry name" value="LOTUS domain-like"/>
    <property type="match status" value="2"/>
</dbReference>
<feature type="region of interest" description="Disordered" evidence="1">
    <location>
        <begin position="86"/>
        <end position="143"/>
    </location>
</feature>
<dbReference type="PROSITE" id="PS50304">
    <property type="entry name" value="TUDOR"/>
    <property type="match status" value="1"/>
</dbReference>
<evidence type="ECO:0000256" key="1">
    <source>
        <dbReference type="SAM" id="MobiDB-lite"/>
    </source>
</evidence>
<dbReference type="SMART" id="SM00333">
    <property type="entry name" value="TUDOR"/>
    <property type="match status" value="2"/>
</dbReference>
<dbReference type="InterPro" id="IPR002999">
    <property type="entry name" value="Tudor"/>
</dbReference>
<dbReference type="Pfam" id="PF00567">
    <property type="entry name" value="TUDOR"/>
    <property type="match status" value="3"/>
</dbReference>
<dbReference type="PANTHER" id="PTHR22948:SF76">
    <property type="entry name" value="FI20010P1-RELATED"/>
    <property type="match status" value="1"/>
</dbReference>
<gene>
    <name evidence="3" type="ORF">KUF71_009011</name>
</gene>
<sequence length="1192" mass="132948">MTVDLEEIKININAVLTSGGGRLTETQFLRDYRSLIGQLPYTQLGHKDVRSLISSLGGFYYTRSPTGENVINAGFDPKTAHISSLIARQRKKPGSGGRKTSRPRLPPRHMIRRASYSVPSYTRPVPRSTVQVQSAQPQYENPPIVPQRKALSFQNPPIVPQRKPLSSQNPPIVPQRKPQAPADPQPSQNTHEEKASPLKTVRTAAQDRLSQRTLDVGAAQSRIASWLSSRVQSSRSSPIRKASEHPAVSVEALTSHSATPKPALVNGAFSGITNGPLSSHAPVGGVTYSRMCSPNPVNEIVGGSYSTAASMNVITNVFSMNSALDMLRSLIESIPSVQMPVPLMSVVVEPPQSQTSRGRLAQQQVQFKSYVEEISYLAKSLGLGEPIYKYVERKPTRQKPVFIAKLKIGDNLLFSSFPDEKGTCEEAQEFVAKLACDELRCRPRATDDVDDVIVSERVFKIVERKPNGMVESGIVKEYENIYNSSLPISWLEVIADSPRFTVEQTLNGRNAIVYPNLNIQDQVSQEIPVTMPVATVETQSTSSPEPILSNGNVLHNFLPKKMCKDMNANTVPCSLPKLVLPVPKDGTWDVFVCSSSDSGVWVRFIGDEYDAKYNDLITDLEIKMFSSSEPVTDPVVDHYYCCKFDNNWLRVQLKEIVKIDGSEDEGVVFLIDNGELDTIPLSELRIIGEEYLRLPGQAVQCSLAYVDVTYEEAQTYIINHVIGSSFVAEVLKFSEDLPKIVLHNTENPEPINVNICILDSIVKKLPQPKLLAGLNFVRLSHVEKETKPFVQIKGKELLFLERILDDISLLDLVAIHGVNAHPRLHMDSKHVFLVRSRRCPNSWRRGVIENTSDKRNPVVKFVDYGYVERVLLSDIFDSLKVLPPISKYPIQAVEVSLADLPESYMQPGVVKRLTELAPPDEFVIGKVDQNTGGLRLSKRIAPENLITSINDSILFSYDELKNVPDSTSVEVKSAVLGCQGLQDVSSHPLPIYQVPTGIEFFNVHVSMSSNPSNFMVQPIDELKSFNTMMQEMQEYYESTHHTMDTPAIQELQENRAFAAKHPCDLQWYRVSIVAALSQTVISVRYSDYGDVGLVALDRIRYLEPTFKKIPALAIRAKLHGVNPLNVDWSVEECTYFNSLVQDNAYPSKIEKVNHDTINNSWRISLTLFDTSNEDMDINIAEHLVEKGYAGRA</sequence>
<dbReference type="CDD" id="cd20379">
    <property type="entry name" value="Tudor_dTUD-like"/>
    <property type="match status" value="1"/>
</dbReference>
<dbReference type="PANTHER" id="PTHR22948">
    <property type="entry name" value="TUDOR DOMAIN CONTAINING PROTEIN"/>
    <property type="match status" value="1"/>
</dbReference>
<feature type="compositionally biased region" description="Polar residues" evidence="1">
    <location>
        <begin position="128"/>
        <end position="139"/>
    </location>
</feature>
<feature type="region of interest" description="Disordered" evidence="1">
    <location>
        <begin position="155"/>
        <end position="200"/>
    </location>
</feature>
<dbReference type="CDD" id="cd09972">
    <property type="entry name" value="LOTUS_TDRD_OSKAR"/>
    <property type="match status" value="1"/>
</dbReference>
<keyword evidence="4" id="KW-1185">Reference proteome</keyword>
<dbReference type="EMBL" id="JAHWGI010001430">
    <property type="protein sequence ID" value="KAK3931792.1"/>
    <property type="molecule type" value="Genomic_DNA"/>
</dbReference>
<dbReference type="Gene3D" id="2.30.30.140">
    <property type="match status" value="3"/>
</dbReference>
<name>A0AAE1LVX8_9NEOP</name>
<dbReference type="AlphaFoldDB" id="A0AAE1LVX8"/>
<evidence type="ECO:0000313" key="3">
    <source>
        <dbReference type="EMBL" id="KAK3931792.1"/>
    </source>
</evidence>